<feature type="non-terminal residue" evidence="1">
    <location>
        <position position="61"/>
    </location>
</feature>
<feature type="non-terminal residue" evidence="1">
    <location>
        <position position="1"/>
    </location>
</feature>
<accession>A0A167L7F7</accession>
<dbReference type="EMBL" id="KV440990">
    <property type="protein sequence ID" value="OAD69759.1"/>
    <property type="molecule type" value="Genomic_DNA"/>
</dbReference>
<name>A0A167L7F7_PHYB8</name>
<gene>
    <name evidence="1" type="ORF">PHYBLDRAFT_104138</name>
</gene>
<proteinExistence type="predicted"/>
<dbReference type="AlphaFoldDB" id="A0A167L7F7"/>
<dbReference type="GeneID" id="28988724"/>
<reference evidence="2" key="1">
    <citation type="submission" date="2015-06" db="EMBL/GenBank/DDBJ databases">
        <title>Expansion of signal transduction pathways in fungi by whole-genome duplication.</title>
        <authorList>
            <consortium name="DOE Joint Genome Institute"/>
            <person name="Corrochano L.M."/>
            <person name="Kuo A."/>
            <person name="Marcet-Houben M."/>
            <person name="Polaino S."/>
            <person name="Salamov A."/>
            <person name="Villalobos J.M."/>
            <person name="Alvarez M.I."/>
            <person name="Avalos J."/>
            <person name="Benito E.P."/>
            <person name="Benoit I."/>
            <person name="Burger G."/>
            <person name="Camino L.P."/>
            <person name="Canovas D."/>
            <person name="Cerda-Olmedo E."/>
            <person name="Cheng J.-F."/>
            <person name="Dominguez A."/>
            <person name="Elias M."/>
            <person name="Eslava A.P."/>
            <person name="Glaser F."/>
            <person name="Grimwood J."/>
            <person name="Gutierrez G."/>
            <person name="Heitman J."/>
            <person name="Henrissat B."/>
            <person name="Iturriaga E.A."/>
            <person name="Lang B.F."/>
            <person name="Lavin J.L."/>
            <person name="Lee S."/>
            <person name="Li W."/>
            <person name="Lindquist E."/>
            <person name="Lopez-Garcia S."/>
            <person name="Luque E.M."/>
            <person name="Marcos A.T."/>
            <person name="Martin J."/>
            <person name="McCluskey K."/>
            <person name="Medina H.R."/>
            <person name="Miralles-Duran A."/>
            <person name="Miyazaki A."/>
            <person name="Munoz-Torres E."/>
            <person name="Oguiza J.A."/>
            <person name="Ohm R."/>
            <person name="Olmedo M."/>
            <person name="Orejas M."/>
            <person name="Ortiz-Castellanos L."/>
            <person name="Pisabarro A.G."/>
            <person name="Rodriguez-Romero J."/>
            <person name="Ruiz-Herrera J."/>
            <person name="Ruiz-Vazquez R."/>
            <person name="Sanz C."/>
            <person name="Schackwitz W."/>
            <person name="Schmutz J."/>
            <person name="Shahriari M."/>
            <person name="Shelest E."/>
            <person name="Silva-Franco F."/>
            <person name="Soanes D."/>
            <person name="Syed K."/>
            <person name="Tagua V.G."/>
            <person name="Talbot N.J."/>
            <person name="Thon M."/>
            <person name="De vries R.P."/>
            <person name="Wiebenga A."/>
            <person name="Yadav J.S."/>
            <person name="Braun E.L."/>
            <person name="Baker S."/>
            <person name="Garre V."/>
            <person name="Horwitz B."/>
            <person name="Torres-Martinez S."/>
            <person name="Idnurm A."/>
            <person name="Herrera-Estrella A."/>
            <person name="Gabaldon T."/>
            <person name="Grigoriev I.V."/>
        </authorList>
    </citation>
    <scope>NUCLEOTIDE SEQUENCE [LARGE SCALE GENOMIC DNA]</scope>
    <source>
        <strain evidence="2">NRRL 1555(-)</strain>
    </source>
</reference>
<evidence type="ECO:0000313" key="2">
    <source>
        <dbReference type="Proteomes" id="UP000077315"/>
    </source>
</evidence>
<dbReference type="VEuPathDB" id="FungiDB:PHYBLDRAFT_104138"/>
<protein>
    <submittedName>
        <fullName evidence="1">Uncharacterized protein</fullName>
    </submittedName>
</protein>
<evidence type="ECO:0000313" key="1">
    <source>
        <dbReference type="EMBL" id="OAD69759.1"/>
    </source>
</evidence>
<organism evidence="1 2">
    <name type="scientific">Phycomyces blakesleeanus (strain ATCC 8743b / DSM 1359 / FGSC 10004 / NBRC 33097 / NRRL 1555)</name>
    <dbReference type="NCBI Taxonomy" id="763407"/>
    <lineage>
        <taxon>Eukaryota</taxon>
        <taxon>Fungi</taxon>
        <taxon>Fungi incertae sedis</taxon>
        <taxon>Mucoromycota</taxon>
        <taxon>Mucoromycotina</taxon>
        <taxon>Mucoromycetes</taxon>
        <taxon>Mucorales</taxon>
        <taxon>Phycomycetaceae</taxon>
        <taxon>Phycomyces</taxon>
    </lineage>
</organism>
<keyword evidence="2" id="KW-1185">Reference proteome</keyword>
<dbReference type="STRING" id="763407.A0A167L7F7"/>
<dbReference type="InParanoid" id="A0A167L7F7"/>
<dbReference type="OrthoDB" id="162894at2759"/>
<dbReference type="Proteomes" id="UP000077315">
    <property type="component" value="Unassembled WGS sequence"/>
</dbReference>
<dbReference type="RefSeq" id="XP_018287799.1">
    <property type="nucleotide sequence ID" value="XM_018427818.1"/>
</dbReference>
<sequence>ISHMLSEEDKHVFTTATQELLTDNSQTVEVRFHVVTDKATIEMEGKGMLMYNRVTGEASHT</sequence>